<evidence type="ECO:0000256" key="5">
    <source>
        <dbReference type="ARBA" id="ARBA00038121"/>
    </source>
</evidence>
<dbReference type="SUPFAM" id="SSF54211">
    <property type="entry name" value="Ribosomal protein S5 domain 2-like"/>
    <property type="match status" value="1"/>
</dbReference>
<dbReference type="PANTHER" id="PTHR32463:SF0">
    <property type="entry name" value="L-FUCOSE KINASE"/>
    <property type="match status" value="1"/>
</dbReference>
<dbReference type="Proteomes" id="UP000885667">
    <property type="component" value="Unassembled WGS sequence"/>
</dbReference>
<evidence type="ECO:0000256" key="4">
    <source>
        <dbReference type="ARBA" id="ARBA00022840"/>
    </source>
</evidence>
<comment type="similarity">
    <text evidence="5">Belongs to the GHMP kinase family.</text>
</comment>
<dbReference type="PIRSF" id="PIRSF036406">
    <property type="entry name" value="Hept_kin"/>
    <property type="match status" value="1"/>
</dbReference>
<proteinExistence type="inferred from homology"/>
<keyword evidence="2" id="KW-0547">Nucleotide-binding</keyword>
<sequence length="337" mass="37706">MLIRSKAPLRISFSGGGTDVPPYPQERGGVVLSSTINKYVYSSLIPLENKDEVEVNSLDYDMTIKYKNEEDLEYNGELDLVKSVLKTMKVMGKGIRVYLHSDAPPGSGLGASSTIVVCLIGLFKHWLNRPLTNYDIADLAYQIERVDLGIKGGLQDQYEATFGGFNFIEFLKDAVIVNPLKISPDIVSELNYNLLLCYTGKRTLSGHIIQEQVEKFVTKKKEVVEAMDRLKEVTIEMKNALLQARLDDFGKLLHDAWQYKKKMASKITAPFIDEMYEAALKRGALGGKILGAGGGGYLLLYAPFDKKQAIAKELEKLGGRLADFNFEFEGLRTWQIE</sequence>
<dbReference type="PRINTS" id="PR00960">
    <property type="entry name" value="LMBPPROTEIN"/>
</dbReference>
<comment type="caution">
    <text evidence="8">The sequence shown here is derived from an EMBL/GenBank/DDBJ whole genome shotgun (WGS) entry which is preliminary data.</text>
</comment>
<dbReference type="InterPro" id="IPR001174">
    <property type="entry name" value="HddA/FKP"/>
</dbReference>
<evidence type="ECO:0000256" key="3">
    <source>
        <dbReference type="ARBA" id="ARBA00022777"/>
    </source>
</evidence>
<feature type="domain" description="GHMP kinase N-terminal" evidence="6">
    <location>
        <begin position="80"/>
        <end position="164"/>
    </location>
</feature>
<dbReference type="InterPro" id="IPR013750">
    <property type="entry name" value="GHMP_kinase_C_dom"/>
</dbReference>
<dbReference type="Pfam" id="PF00288">
    <property type="entry name" value="GHMP_kinases_N"/>
    <property type="match status" value="1"/>
</dbReference>
<dbReference type="Pfam" id="PF08544">
    <property type="entry name" value="GHMP_kinases_C"/>
    <property type="match status" value="1"/>
</dbReference>
<gene>
    <name evidence="8" type="ORF">ENH69_02535</name>
</gene>
<evidence type="ECO:0000313" key="8">
    <source>
        <dbReference type="EMBL" id="HDZ50079.1"/>
    </source>
</evidence>
<protein>
    <submittedName>
        <fullName evidence="8">GHMP kinase</fullName>
    </submittedName>
</protein>
<feature type="domain" description="GHMP kinase C-terminal" evidence="7">
    <location>
        <begin position="240"/>
        <end position="316"/>
    </location>
</feature>
<dbReference type="SUPFAM" id="SSF55060">
    <property type="entry name" value="GHMP Kinase, C-terminal domain"/>
    <property type="match status" value="1"/>
</dbReference>
<dbReference type="GO" id="GO:0042352">
    <property type="term" value="P:GDP-L-fucose salvage"/>
    <property type="evidence" value="ECO:0007669"/>
    <property type="project" value="TreeGrafter"/>
</dbReference>
<dbReference type="GO" id="GO:0005524">
    <property type="term" value="F:ATP binding"/>
    <property type="evidence" value="ECO:0007669"/>
    <property type="project" value="UniProtKB-KW"/>
</dbReference>
<evidence type="ECO:0000259" key="6">
    <source>
        <dbReference type="Pfam" id="PF00288"/>
    </source>
</evidence>
<dbReference type="PANTHER" id="PTHR32463">
    <property type="entry name" value="L-FUCOSE KINASE"/>
    <property type="match status" value="1"/>
</dbReference>
<keyword evidence="3 8" id="KW-0418">Kinase</keyword>
<dbReference type="InterPro" id="IPR020568">
    <property type="entry name" value="Ribosomal_Su5_D2-typ_SF"/>
</dbReference>
<dbReference type="AlphaFoldDB" id="A0A7C1R8K0"/>
<dbReference type="InterPro" id="IPR036554">
    <property type="entry name" value="GHMP_kinase_C_sf"/>
</dbReference>
<reference evidence="8" key="1">
    <citation type="journal article" date="2020" name="mSystems">
        <title>Genome- and Community-Level Interaction Insights into Carbon Utilization and Element Cycling Functions of Hydrothermarchaeota in Hydrothermal Sediment.</title>
        <authorList>
            <person name="Zhou Z."/>
            <person name="Liu Y."/>
            <person name="Xu W."/>
            <person name="Pan J."/>
            <person name="Luo Z.H."/>
            <person name="Li M."/>
        </authorList>
    </citation>
    <scope>NUCLEOTIDE SEQUENCE [LARGE SCALE GENOMIC DNA]</scope>
    <source>
        <strain evidence="8">HyVt-329</strain>
    </source>
</reference>
<evidence type="ECO:0000256" key="2">
    <source>
        <dbReference type="ARBA" id="ARBA00022741"/>
    </source>
</evidence>
<dbReference type="InterPro" id="IPR052203">
    <property type="entry name" value="GHMP_Kinase-Related"/>
</dbReference>
<keyword evidence="4" id="KW-0067">ATP-binding</keyword>
<dbReference type="InterPro" id="IPR006204">
    <property type="entry name" value="GHMP_kinase_N_dom"/>
</dbReference>
<evidence type="ECO:0000256" key="1">
    <source>
        <dbReference type="ARBA" id="ARBA00022679"/>
    </source>
</evidence>
<dbReference type="InterPro" id="IPR014606">
    <property type="entry name" value="Heptose_7-P_kinase"/>
</dbReference>
<organism evidence="8">
    <name type="scientific">Aerophobetes bacterium</name>
    <dbReference type="NCBI Taxonomy" id="2030807"/>
    <lineage>
        <taxon>Bacteria</taxon>
        <taxon>Candidatus Aerophobota</taxon>
    </lineage>
</organism>
<accession>A0A7C1R8K0</accession>
<keyword evidence="1" id="KW-0808">Transferase</keyword>
<evidence type="ECO:0000259" key="7">
    <source>
        <dbReference type="Pfam" id="PF08544"/>
    </source>
</evidence>
<dbReference type="GO" id="GO:0050201">
    <property type="term" value="F:fucokinase activity"/>
    <property type="evidence" value="ECO:0007669"/>
    <property type="project" value="TreeGrafter"/>
</dbReference>
<dbReference type="EMBL" id="DRFT01000179">
    <property type="protein sequence ID" value="HDZ50079.1"/>
    <property type="molecule type" value="Genomic_DNA"/>
</dbReference>
<dbReference type="Gene3D" id="3.30.230.120">
    <property type="match status" value="1"/>
</dbReference>
<name>A0A7C1R8K0_UNCAE</name>